<dbReference type="PANTHER" id="PTHR35526">
    <property type="entry name" value="ANTI-SIGMA-F FACTOR RSBW-RELATED"/>
    <property type="match status" value="1"/>
</dbReference>
<dbReference type="EMBL" id="BAAAPF010000158">
    <property type="protein sequence ID" value="GAA2134256.1"/>
    <property type="molecule type" value="Genomic_DNA"/>
</dbReference>
<gene>
    <name evidence="3" type="ORF">GCM10009802_42790</name>
</gene>
<dbReference type="Pfam" id="PF13581">
    <property type="entry name" value="HATPase_c_2"/>
    <property type="match status" value="1"/>
</dbReference>
<feature type="domain" description="Histidine kinase/HSP90-like ATPase" evidence="2">
    <location>
        <begin position="2"/>
        <end position="107"/>
    </location>
</feature>
<comment type="caution">
    <text evidence="3">The sequence shown here is derived from an EMBL/GenBank/DDBJ whole genome shotgun (WGS) entry which is preliminary data.</text>
</comment>
<keyword evidence="4" id="KW-1185">Reference proteome</keyword>
<proteinExistence type="predicted"/>
<dbReference type="InterPro" id="IPR036890">
    <property type="entry name" value="HATPase_C_sf"/>
</dbReference>
<keyword evidence="1" id="KW-0723">Serine/threonine-protein kinase</keyword>
<dbReference type="CDD" id="cd16936">
    <property type="entry name" value="HATPase_RsbW-like"/>
    <property type="match status" value="1"/>
</dbReference>
<protein>
    <recommendedName>
        <fullName evidence="2">Histidine kinase/HSP90-like ATPase domain-containing protein</fullName>
    </recommendedName>
</protein>
<sequence length="116" mass="12388">MALARAQLRKTLADWGMAEVEFAAVAVLSELVANAVVHARVPPGREIRTRFVPLDGGVRIEVHDASDEPPVPRVPDQSGGYGLTLVSGLSDRWGVEKRRGVGKYVWAVVTAGTGAE</sequence>
<evidence type="ECO:0000256" key="1">
    <source>
        <dbReference type="ARBA" id="ARBA00022527"/>
    </source>
</evidence>
<accession>A0ABP5KTR1</accession>
<dbReference type="InterPro" id="IPR050267">
    <property type="entry name" value="Anti-sigma-factor_SerPK"/>
</dbReference>
<name>A0ABP5KTR1_9ACTN</name>
<reference evidence="4" key="1">
    <citation type="journal article" date="2019" name="Int. J. Syst. Evol. Microbiol.">
        <title>The Global Catalogue of Microorganisms (GCM) 10K type strain sequencing project: providing services to taxonomists for standard genome sequencing and annotation.</title>
        <authorList>
            <consortium name="The Broad Institute Genomics Platform"/>
            <consortium name="The Broad Institute Genome Sequencing Center for Infectious Disease"/>
            <person name="Wu L."/>
            <person name="Ma J."/>
        </authorList>
    </citation>
    <scope>NUCLEOTIDE SEQUENCE [LARGE SCALE GENOMIC DNA]</scope>
    <source>
        <strain evidence="4">JCM 15481</strain>
    </source>
</reference>
<evidence type="ECO:0000259" key="2">
    <source>
        <dbReference type="Pfam" id="PF13581"/>
    </source>
</evidence>
<evidence type="ECO:0000313" key="4">
    <source>
        <dbReference type="Proteomes" id="UP001500443"/>
    </source>
</evidence>
<dbReference type="Proteomes" id="UP001500443">
    <property type="component" value="Unassembled WGS sequence"/>
</dbReference>
<organism evidence="3 4">
    <name type="scientific">Streptomyces synnematoformans</name>
    <dbReference type="NCBI Taxonomy" id="415721"/>
    <lineage>
        <taxon>Bacteria</taxon>
        <taxon>Bacillati</taxon>
        <taxon>Actinomycetota</taxon>
        <taxon>Actinomycetes</taxon>
        <taxon>Kitasatosporales</taxon>
        <taxon>Streptomycetaceae</taxon>
        <taxon>Streptomyces</taxon>
    </lineage>
</organism>
<dbReference type="InterPro" id="IPR003594">
    <property type="entry name" value="HATPase_dom"/>
</dbReference>
<evidence type="ECO:0000313" key="3">
    <source>
        <dbReference type="EMBL" id="GAA2134256.1"/>
    </source>
</evidence>
<dbReference type="Gene3D" id="3.30.565.10">
    <property type="entry name" value="Histidine kinase-like ATPase, C-terminal domain"/>
    <property type="match status" value="1"/>
</dbReference>
<keyword evidence="1" id="KW-0418">Kinase</keyword>
<dbReference type="SUPFAM" id="SSF55874">
    <property type="entry name" value="ATPase domain of HSP90 chaperone/DNA topoisomerase II/histidine kinase"/>
    <property type="match status" value="1"/>
</dbReference>
<keyword evidence="1" id="KW-0808">Transferase</keyword>
<dbReference type="PANTHER" id="PTHR35526:SF3">
    <property type="entry name" value="ANTI-SIGMA-F FACTOR RSBW"/>
    <property type="match status" value="1"/>
</dbReference>